<keyword evidence="1" id="KW-0732">Signal</keyword>
<dbReference type="AlphaFoldDB" id="A0A0K2TM28"/>
<sequence>MALNTLLLMANLEWTLLLTRRLNTELFPDPTRLLSPMVASRLSLILLKETVDSLLMFNSRLLLPLLLILSMFHTRPKKCIVLFI</sequence>
<feature type="signal peptide" evidence="1">
    <location>
        <begin position="1"/>
        <end position="19"/>
    </location>
</feature>
<reference evidence="2" key="1">
    <citation type="submission" date="2014-05" db="EMBL/GenBank/DDBJ databases">
        <authorList>
            <person name="Chronopoulou M."/>
        </authorList>
    </citation>
    <scope>NUCLEOTIDE SEQUENCE</scope>
    <source>
        <tissue evidence="2">Whole organism</tissue>
    </source>
</reference>
<proteinExistence type="predicted"/>
<evidence type="ECO:0000313" key="2">
    <source>
        <dbReference type="EMBL" id="CDW26875.1"/>
    </source>
</evidence>
<organism evidence="2">
    <name type="scientific">Lepeophtheirus salmonis</name>
    <name type="common">Salmon louse</name>
    <name type="synonym">Caligus salmonis</name>
    <dbReference type="NCBI Taxonomy" id="72036"/>
    <lineage>
        <taxon>Eukaryota</taxon>
        <taxon>Metazoa</taxon>
        <taxon>Ecdysozoa</taxon>
        <taxon>Arthropoda</taxon>
        <taxon>Crustacea</taxon>
        <taxon>Multicrustacea</taxon>
        <taxon>Hexanauplia</taxon>
        <taxon>Copepoda</taxon>
        <taxon>Siphonostomatoida</taxon>
        <taxon>Caligidae</taxon>
        <taxon>Lepeophtheirus</taxon>
    </lineage>
</organism>
<evidence type="ECO:0000256" key="1">
    <source>
        <dbReference type="SAM" id="SignalP"/>
    </source>
</evidence>
<dbReference type="EMBL" id="HACA01009514">
    <property type="protein sequence ID" value="CDW26875.1"/>
    <property type="molecule type" value="Transcribed_RNA"/>
</dbReference>
<feature type="chain" id="PRO_5005487889" evidence="1">
    <location>
        <begin position="20"/>
        <end position="84"/>
    </location>
</feature>
<protein>
    <submittedName>
        <fullName evidence="2">Uncharacterized protein</fullName>
    </submittedName>
</protein>
<name>A0A0K2TM28_LEPSM</name>
<accession>A0A0K2TM28</accession>